<proteinExistence type="inferred from homology"/>
<geneLocation type="plasmid" evidence="8">
    <name>ppz03</name>
</geneLocation>
<comment type="similarity">
    <text evidence="5">Belongs to the PINc/VapC protein family.</text>
</comment>
<dbReference type="Pfam" id="PF01850">
    <property type="entry name" value="PIN"/>
    <property type="match status" value="1"/>
</dbReference>
<dbReference type="KEGG" id="pzh:CX676_21850"/>
<gene>
    <name evidence="5" type="primary">vapC</name>
    <name evidence="7" type="ORF">CX676_21850</name>
</gene>
<evidence type="ECO:0000259" key="6">
    <source>
        <dbReference type="Pfam" id="PF01850"/>
    </source>
</evidence>
<feature type="binding site" evidence="5">
    <location>
        <position position="5"/>
    </location>
    <ligand>
        <name>Mg(2+)</name>
        <dbReference type="ChEBI" id="CHEBI:18420"/>
    </ligand>
</feature>
<evidence type="ECO:0000256" key="2">
    <source>
        <dbReference type="ARBA" id="ARBA00022722"/>
    </source>
</evidence>
<evidence type="ECO:0000256" key="1">
    <source>
        <dbReference type="ARBA" id="ARBA00022649"/>
    </source>
</evidence>
<dbReference type="OrthoDB" id="32625at2"/>
<dbReference type="GO" id="GO:0004540">
    <property type="term" value="F:RNA nuclease activity"/>
    <property type="evidence" value="ECO:0007669"/>
    <property type="project" value="InterPro"/>
</dbReference>
<dbReference type="GO" id="GO:0090729">
    <property type="term" value="F:toxin activity"/>
    <property type="evidence" value="ECO:0007669"/>
    <property type="project" value="UniProtKB-KW"/>
</dbReference>
<dbReference type="InterPro" id="IPR029060">
    <property type="entry name" value="PIN-like_dom_sf"/>
</dbReference>
<reference evidence="7 8" key="1">
    <citation type="journal article" date="2013" name="Antonie Van Leeuwenhoek">
        <title>Paracoccus zhejiangensis sp. nov., isolated from activated sludge in wastewater-treatment system.</title>
        <authorList>
            <person name="Wu Z.G."/>
            <person name="Zhang D.F."/>
            <person name="Liu Y.L."/>
            <person name="Wang F."/>
            <person name="Jiang X."/>
            <person name="Li C."/>
            <person name="Li S.P."/>
            <person name="Hong Q."/>
            <person name="Li W.J."/>
        </authorList>
    </citation>
    <scope>NUCLEOTIDE SEQUENCE [LARGE SCALE GENOMIC DNA]</scope>
    <source>
        <strain evidence="7 8">J6</strain>
        <plasmid evidence="8">Plasmid ppz03</plasmid>
    </source>
</reference>
<dbReference type="InterPro" id="IPR002716">
    <property type="entry name" value="PIN_dom"/>
</dbReference>
<protein>
    <recommendedName>
        <fullName evidence="5">Ribonuclease VapC</fullName>
        <shortName evidence="5">RNase VapC</shortName>
        <ecNumber evidence="5">3.1.-.-</ecNumber>
    </recommendedName>
    <alternativeName>
        <fullName evidence="5">Toxin VapC</fullName>
    </alternativeName>
</protein>
<dbReference type="Gene3D" id="3.40.50.1010">
    <property type="entry name" value="5'-nuclease"/>
    <property type="match status" value="1"/>
</dbReference>
<dbReference type="Proteomes" id="UP000234530">
    <property type="component" value="Plasmid pPZ03"/>
</dbReference>
<sequence length="142" mass="14916">MMFLDASALVAVLLKESDGTALLKAMEAARGRLRFSPVVRMEAVLALVRARIETRGKGPATGADNADATGLVDQLLEALEAQEMPITSEIGKAAIAALAIYGKQVGHPAQLNMGDALSYACAKAEGIPLLYKGRDFSETDLA</sequence>
<keyword evidence="3 5" id="KW-0479">Metal-binding</keyword>
<evidence type="ECO:0000313" key="8">
    <source>
        <dbReference type="Proteomes" id="UP000234530"/>
    </source>
</evidence>
<dbReference type="SUPFAM" id="SSF88723">
    <property type="entry name" value="PIN domain-like"/>
    <property type="match status" value="1"/>
</dbReference>
<dbReference type="CDD" id="cd09871">
    <property type="entry name" value="PIN_MtVapC28-VapC30-like"/>
    <property type="match status" value="1"/>
</dbReference>
<accession>A0A2H5F634</accession>
<keyword evidence="2 5" id="KW-0540">Nuclease</keyword>
<keyword evidence="5" id="KW-0800">Toxin</keyword>
<name>A0A2H5F634_9RHOB</name>
<keyword evidence="7" id="KW-0614">Plasmid</keyword>
<keyword evidence="4 5" id="KW-0378">Hydrolase</keyword>
<dbReference type="HAMAP" id="MF_00265">
    <property type="entry name" value="VapC_Nob1"/>
    <property type="match status" value="1"/>
</dbReference>
<comment type="function">
    <text evidence="5">Toxic component of a toxin-antitoxin (TA) system. An RNase.</text>
</comment>
<dbReference type="EC" id="3.1.-.-" evidence="5"/>
<feature type="binding site" evidence="5">
    <location>
        <position position="115"/>
    </location>
    <ligand>
        <name>Mg(2+)</name>
        <dbReference type="ChEBI" id="CHEBI:18420"/>
    </ligand>
</feature>
<dbReference type="InterPro" id="IPR022907">
    <property type="entry name" value="VapC_family"/>
</dbReference>
<keyword evidence="8" id="KW-1185">Reference proteome</keyword>
<dbReference type="GO" id="GO:0000287">
    <property type="term" value="F:magnesium ion binding"/>
    <property type="evidence" value="ECO:0007669"/>
    <property type="project" value="UniProtKB-UniRule"/>
</dbReference>
<evidence type="ECO:0000256" key="5">
    <source>
        <dbReference type="HAMAP-Rule" id="MF_00265"/>
    </source>
</evidence>
<evidence type="ECO:0000256" key="3">
    <source>
        <dbReference type="ARBA" id="ARBA00022723"/>
    </source>
</evidence>
<keyword evidence="1 5" id="KW-1277">Toxin-antitoxin system</keyword>
<comment type="cofactor">
    <cofactor evidence="5">
        <name>Mg(2+)</name>
        <dbReference type="ChEBI" id="CHEBI:18420"/>
    </cofactor>
</comment>
<dbReference type="EMBL" id="CP025433">
    <property type="protein sequence ID" value="AUH67021.1"/>
    <property type="molecule type" value="Genomic_DNA"/>
</dbReference>
<keyword evidence="5" id="KW-0460">Magnesium</keyword>
<organism evidence="7 8">
    <name type="scientific">Paracoccus zhejiangensis</name>
    <dbReference type="NCBI Taxonomy" id="1077935"/>
    <lineage>
        <taxon>Bacteria</taxon>
        <taxon>Pseudomonadati</taxon>
        <taxon>Pseudomonadota</taxon>
        <taxon>Alphaproteobacteria</taxon>
        <taxon>Rhodobacterales</taxon>
        <taxon>Paracoccaceae</taxon>
        <taxon>Paracoccus</taxon>
    </lineage>
</organism>
<dbReference type="GO" id="GO:0016787">
    <property type="term" value="F:hydrolase activity"/>
    <property type="evidence" value="ECO:0007669"/>
    <property type="project" value="UniProtKB-KW"/>
</dbReference>
<feature type="domain" description="PIN" evidence="6">
    <location>
        <begin position="2"/>
        <end position="140"/>
    </location>
</feature>
<dbReference type="AlphaFoldDB" id="A0A2H5F634"/>
<evidence type="ECO:0000313" key="7">
    <source>
        <dbReference type="EMBL" id="AUH67021.1"/>
    </source>
</evidence>
<evidence type="ECO:0000256" key="4">
    <source>
        <dbReference type="ARBA" id="ARBA00022801"/>
    </source>
</evidence>